<dbReference type="AlphaFoldDB" id="A0A2P6SAM1"/>
<dbReference type="PANTHER" id="PTHR32009:SF155">
    <property type="entry name" value="DISEASE RESISTANCE PROTEIN (TIR-NBS-LRR CLASS)"/>
    <property type="match status" value="1"/>
</dbReference>
<dbReference type="SMART" id="SM00255">
    <property type="entry name" value="TIR"/>
    <property type="match status" value="1"/>
</dbReference>
<dbReference type="OMA" id="SSIWCLN"/>
<dbReference type="Pfam" id="PF01582">
    <property type="entry name" value="TIR"/>
    <property type="match status" value="1"/>
</dbReference>
<dbReference type="PANTHER" id="PTHR32009">
    <property type="entry name" value="TMV RESISTANCE PROTEIN N-LIKE"/>
    <property type="match status" value="1"/>
</dbReference>
<dbReference type="STRING" id="74649.A0A2P6SAM1"/>
<protein>
    <submittedName>
        <fullName evidence="3">Putative TIR domain-containing protein</fullName>
    </submittedName>
</protein>
<feature type="domain" description="TIR" evidence="2">
    <location>
        <begin position="15"/>
        <end position="164"/>
    </location>
</feature>
<evidence type="ECO:0000259" key="2">
    <source>
        <dbReference type="PROSITE" id="PS50104"/>
    </source>
</evidence>
<gene>
    <name evidence="3" type="ORF">RchiOBHm_Chr1g0327891</name>
</gene>
<reference evidence="3 4" key="1">
    <citation type="journal article" date="2018" name="Nat. Genet.">
        <title>The Rosa genome provides new insights in the design of modern roses.</title>
        <authorList>
            <person name="Bendahmane M."/>
        </authorList>
    </citation>
    <scope>NUCLEOTIDE SEQUENCE [LARGE SCALE GENOMIC DNA]</scope>
    <source>
        <strain evidence="4">cv. Old Blush</strain>
    </source>
</reference>
<dbReference type="InterPro" id="IPR000157">
    <property type="entry name" value="TIR_dom"/>
</dbReference>
<accession>A0A2P6SAM1</accession>
<dbReference type="InterPro" id="IPR035897">
    <property type="entry name" value="Toll_tir_struct_dom_sf"/>
</dbReference>
<dbReference type="FunFam" id="3.40.50.10140:FF:000007">
    <property type="entry name" value="Disease resistance protein (TIR-NBS-LRR class)"/>
    <property type="match status" value="1"/>
</dbReference>
<name>A0A2P6SAM1_ROSCH</name>
<dbReference type="GO" id="GO:0007165">
    <property type="term" value="P:signal transduction"/>
    <property type="evidence" value="ECO:0007669"/>
    <property type="project" value="InterPro"/>
</dbReference>
<dbReference type="Proteomes" id="UP000238479">
    <property type="component" value="Chromosome 1"/>
</dbReference>
<proteinExistence type="predicted"/>
<dbReference type="SUPFAM" id="SSF52200">
    <property type="entry name" value="Toll/Interleukin receptor TIR domain"/>
    <property type="match status" value="1"/>
</dbReference>
<evidence type="ECO:0000256" key="1">
    <source>
        <dbReference type="ARBA" id="ARBA00023027"/>
    </source>
</evidence>
<dbReference type="PROSITE" id="PS50104">
    <property type="entry name" value="TIR"/>
    <property type="match status" value="1"/>
</dbReference>
<comment type="caution">
    <text evidence="3">The sequence shown here is derived from an EMBL/GenBank/DDBJ whole genome shotgun (WGS) entry which is preliminary data.</text>
</comment>
<evidence type="ECO:0000313" key="4">
    <source>
        <dbReference type="Proteomes" id="UP000238479"/>
    </source>
</evidence>
<evidence type="ECO:0000313" key="3">
    <source>
        <dbReference type="EMBL" id="PRQ55738.1"/>
    </source>
</evidence>
<sequence>MVSALSSSPSFPHSWRYDVFVSFRGEDTRYNFVDHLFSAVHHKGINTFIDSNDIKRGQELSSTLVAAIEESRICIILFSENYASSKWCLDELVKILECKHSKQQTVWPIFYKVDPSDVRNQRGAYGQALAYHEYRFHDNMPKVLCWRAALTEAANLAGWSFLDG</sequence>
<keyword evidence="4" id="KW-1185">Reference proteome</keyword>
<dbReference type="Gramene" id="PRQ55738">
    <property type="protein sequence ID" value="PRQ55738"/>
    <property type="gene ID" value="RchiOBHm_Chr1g0327891"/>
</dbReference>
<dbReference type="EMBL" id="PDCK01000039">
    <property type="protein sequence ID" value="PRQ55738.1"/>
    <property type="molecule type" value="Genomic_DNA"/>
</dbReference>
<dbReference type="Gene3D" id="3.40.50.10140">
    <property type="entry name" value="Toll/interleukin-1 receptor homology (TIR) domain"/>
    <property type="match status" value="1"/>
</dbReference>
<organism evidence="3 4">
    <name type="scientific">Rosa chinensis</name>
    <name type="common">China rose</name>
    <dbReference type="NCBI Taxonomy" id="74649"/>
    <lineage>
        <taxon>Eukaryota</taxon>
        <taxon>Viridiplantae</taxon>
        <taxon>Streptophyta</taxon>
        <taxon>Embryophyta</taxon>
        <taxon>Tracheophyta</taxon>
        <taxon>Spermatophyta</taxon>
        <taxon>Magnoliopsida</taxon>
        <taxon>eudicotyledons</taxon>
        <taxon>Gunneridae</taxon>
        <taxon>Pentapetalae</taxon>
        <taxon>rosids</taxon>
        <taxon>fabids</taxon>
        <taxon>Rosales</taxon>
        <taxon>Rosaceae</taxon>
        <taxon>Rosoideae</taxon>
        <taxon>Rosoideae incertae sedis</taxon>
        <taxon>Rosa</taxon>
    </lineage>
</organism>
<keyword evidence="1" id="KW-0520">NAD</keyword>